<dbReference type="InterPro" id="IPR019832">
    <property type="entry name" value="Mn/Fe_SOD_C"/>
</dbReference>
<dbReference type="EC" id="1.15.1.1" evidence="3"/>
<dbReference type="InterPro" id="IPR019833">
    <property type="entry name" value="Mn/Fe_SOD_BS"/>
</dbReference>
<dbReference type="Gene3D" id="1.10.287.990">
    <property type="entry name" value="Fe,Mn superoxide dismutase (SOD) domain"/>
    <property type="match status" value="1"/>
</dbReference>
<evidence type="ECO:0000313" key="10">
    <source>
        <dbReference type="EMBL" id="PTQ46990.1"/>
    </source>
</evidence>
<gene>
    <name evidence="10" type="ORF">MARPO_0009s0094</name>
</gene>
<evidence type="ECO:0000256" key="7">
    <source>
        <dbReference type="SAM" id="MobiDB-lite"/>
    </source>
</evidence>
<dbReference type="InterPro" id="IPR001189">
    <property type="entry name" value="Mn/Fe_SOD"/>
</dbReference>
<comment type="similarity">
    <text evidence="2">Belongs to the iron/manganese superoxide dismutase family.</text>
</comment>
<evidence type="ECO:0000313" key="11">
    <source>
        <dbReference type="Proteomes" id="UP000244005"/>
    </source>
</evidence>
<feature type="domain" description="Manganese/iron superoxide dismutase N-terminal" evidence="8">
    <location>
        <begin position="76"/>
        <end position="161"/>
    </location>
</feature>
<dbReference type="PRINTS" id="PR01703">
    <property type="entry name" value="MNSODISMTASE"/>
</dbReference>
<dbReference type="Pfam" id="PF00081">
    <property type="entry name" value="Sod_Fe_N"/>
    <property type="match status" value="1"/>
</dbReference>
<organism evidence="10 11">
    <name type="scientific">Marchantia polymorpha</name>
    <name type="common">Common liverwort</name>
    <name type="synonym">Marchantia aquatica</name>
    <dbReference type="NCBI Taxonomy" id="3197"/>
    <lineage>
        <taxon>Eukaryota</taxon>
        <taxon>Viridiplantae</taxon>
        <taxon>Streptophyta</taxon>
        <taxon>Embryophyta</taxon>
        <taxon>Marchantiophyta</taxon>
        <taxon>Marchantiopsida</taxon>
        <taxon>Marchantiidae</taxon>
        <taxon>Marchantiales</taxon>
        <taxon>Marchantiaceae</taxon>
        <taxon>Marchantia</taxon>
    </lineage>
</organism>
<evidence type="ECO:0000256" key="5">
    <source>
        <dbReference type="ARBA" id="ARBA00023002"/>
    </source>
</evidence>
<evidence type="ECO:0000256" key="3">
    <source>
        <dbReference type="ARBA" id="ARBA00012682"/>
    </source>
</evidence>
<evidence type="ECO:0000256" key="2">
    <source>
        <dbReference type="ARBA" id="ARBA00008714"/>
    </source>
</evidence>
<dbReference type="Gene3D" id="3.55.40.20">
    <property type="entry name" value="Iron/manganese superoxide dismutase, C-terminal domain"/>
    <property type="match status" value="1"/>
</dbReference>
<dbReference type="InterPro" id="IPR036314">
    <property type="entry name" value="SOD_C_sf"/>
</dbReference>
<dbReference type="FunFam" id="1.10.287.990:FF:000002">
    <property type="entry name" value="Superoxide dismutase"/>
    <property type="match status" value="1"/>
</dbReference>
<proteinExistence type="inferred from homology"/>
<dbReference type="SUPFAM" id="SSF54719">
    <property type="entry name" value="Fe,Mn superoxide dismutase (SOD), C-terminal domain"/>
    <property type="match status" value="1"/>
</dbReference>
<evidence type="ECO:0000259" key="9">
    <source>
        <dbReference type="Pfam" id="PF02777"/>
    </source>
</evidence>
<evidence type="ECO:0000256" key="4">
    <source>
        <dbReference type="ARBA" id="ARBA00022723"/>
    </source>
</evidence>
<reference evidence="11" key="1">
    <citation type="journal article" date="2017" name="Cell">
        <title>Insights into land plant evolution garnered from the Marchantia polymorpha genome.</title>
        <authorList>
            <person name="Bowman J.L."/>
            <person name="Kohchi T."/>
            <person name="Yamato K.T."/>
            <person name="Jenkins J."/>
            <person name="Shu S."/>
            <person name="Ishizaki K."/>
            <person name="Yamaoka S."/>
            <person name="Nishihama R."/>
            <person name="Nakamura Y."/>
            <person name="Berger F."/>
            <person name="Adam C."/>
            <person name="Aki S.S."/>
            <person name="Althoff F."/>
            <person name="Araki T."/>
            <person name="Arteaga-Vazquez M.A."/>
            <person name="Balasubrmanian S."/>
            <person name="Barry K."/>
            <person name="Bauer D."/>
            <person name="Boehm C.R."/>
            <person name="Briginshaw L."/>
            <person name="Caballero-Perez J."/>
            <person name="Catarino B."/>
            <person name="Chen F."/>
            <person name="Chiyoda S."/>
            <person name="Chovatia M."/>
            <person name="Davies K.M."/>
            <person name="Delmans M."/>
            <person name="Demura T."/>
            <person name="Dierschke T."/>
            <person name="Dolan L."/>
            <person name="Dorantes-Acosta A.E."/>
            <person name="Eklund D.M."/>
            <person name="Florent S.N."/>
            <person name="Flores-Sandoval E."/>
            <person name="Fujiyama A."/>
            <person name="Fukuzawa H."/>
            <person name="Galik B."/>
            <person name="Grimanelli D."/>
            <person name="Grimwood J."/>
            <person name="Grossniklaus U."/>
            <person name="Hamada T."/>
            <person name="Haseloff J."/>
            <person name="Hetherington A.J."/>
            <person name="Higo A."/>
            <person name="Hirakawa Y."/>
            <person name="Hundley H.N."/>
            <person name="Ikeda Y."/>
            <person name="Inoue K."/>
            <person name="Inoue S.I."/>
            <person name="Ishida S."/>
            <person name="Jia Q."/>
            <person name="Kakita M."/>
            <person name="Kanazawa T."/>
            <person name="Kawai Y."/>
            <person name="Kawashima T."/>
            <person name="Kennedy M."/>
            <person name="Kinose K."/>
            <person name="Kinoshita T."/>
            <person name="Kohara Y."/>
            <person name="Koide E."/>
            <person name="Komatsu K."/>
            <person name="Kopischke S."/>
            <person name="Kubo M."/>
            <person name="Kyozuka J."/>
            <person name="Lagercrantz U."/>
            <person name="Lin S.S."/>
            <person name="Lindquist E."/>
            <person name="Lipzen A.M."/>
            <person name="Lu C.W."/>
            <person name="De Luna E."/>
            <person name="Martienssen R.A."/>
            <person name="Minamino N."/>
            <person name="Mizutani M."/>
            <person name="Mizutani M."/>
            <person name="Mochizuki N."/>
            <person name="Monte I."/>
            <person name="Mosher R."/>
            <person name="Nagasaki H."/>
            <person name="Nakagami H."/>
            <person name="Naramoto S."/>
            <person name="Nishitani K."/>
            <person name="Ohtani M."/>
            <person name="Okamoto T."/>
            <person name="Okumura M."/>
            <person name="Phillips J."/>
            <person name="Pollak B."/>
            <person name="Reinders A."/>
            <person name="Rovekamp M."/>
            <person name="Sano R."/>
            <person name="Sawa S."/>
            <person name="Schmid M.W."/>
            <person name="Shirakawa M."/>
            <person name="Solano R."/>
            <person name="Spunde A."/>
            <person name="Suetsugu N."/>
            <person name="Sugano S."/>
            <person name="Sugiyama A."/>
            <person name="Sun R."/>
            <person name="Suzuki Y."/>
            <person name="Takenaka M."/>
            <person name="Takezawa D."/>
            <person name="Tomogane H."/>
            <person name="Tsuzuki M."/>
            <person name="Ueda T."/>
            <person name="Umeda M."/>
            <person name="Ward J.M."/>
            <person name="Watanabe Y."/>
            <person name="Yazaki K."/>
            <person name="Yokoyama R."/>
            <person name="Yoshitake Y."/>
            <person name="Yotsui I."/>
            <person name="Zachgo S."/>
            <person name="Schmutz J."/>
        </authorList>
    </citation>
    <scope>NUCLEOTIDE SEQUENCE [LARGE SCALE GENOMIC DNA]</scope>
    <source>
        <strain evidence="11">Tak-1</strain>
    </source>
</reference>
<evidence type="ECO:0000256" key="6">
    <source>
        <dbReference type="ARBA" id="ARBA00023004"/>
    </source>
</evidence>
<dbReference type="Proteomes" id="UP000244005">
    <property type="component" value="Unassembled WGS sequence"/>
</dbReference>
<keyword evidence="5" id="KW-0560">Oxidoreductase</keyword>
<dbReference type="InterPro" id="IPR019831">
    <property type="entry name" value="Mn/Fe_SOD_N"/>
</dbReference>
<sequence length="287" mass="31669">MPRAHLIPTPHPFSQSRESIPPSATVLSSERAAMAMAAVTGTRCLLPVPSLRSSKARPSNATSLKVKLPLGAPVAKFDLADPPYPLDALEPHMSKETLEFHWGKHHRAYVNNLNGQIENSDLERNTLEEIVQSSYNNGNPTPAFNNAGQIWNHDFFWQSMKPGGGGPPTGEVAELINRDFGSYDNFVKEFKAGGATQFGSGWAWLVLKNGKLAIEKTPNAVTPILWGSIPLLVVDVWEHAYYLDFQNRRPDYLSTFVNELISWDAVNERLARAKASVNLGTPSIPEQ</sequence>
<keyword evidence="6" id="KW-0408">Iron</keyword>
<dbReference type="OMA" id="KIYQGHD"/>
<feature type="region of interest" description="Disordered" evidence="7">
    <location>
        <begin position="1"/>
        <end position="20"/>
    </location>
</feature>
<keyword evidence="11" id="KW-1185">Reference proteome</keyword>
<dbReference type="AlphaFoldDB" id="A0A2R6XLK4"/>
<dbReference type="GO" id="GO:0046872">
    <property type="term" value="F:metal ion binding"/>
    <property type="evidence" value="ECO:0007669"/>
    <property type="project" value="UniProtKB-KW"/>
</dbReference>
<dbReference type="SUPFAM" id="SSF46609">
    <property type="entry name" value="Fe,Mn superoxide dismutase (SOD), N-terminal domain"/>
    <property type="match status" value="1"/>
</dbReference>
<dbReference type="PANTHER" id="PTHR42769">
    <property type="entry name" value="SUPEROXIDE DISMUTASE"/>
    <property type="match status" value="1"/>
</dbReference>
<dbReference type="Gramene" id="Mp7g14090.1">
    <property type="protein sequence ID" value="Mp7g14090.1.cds"/>
    <property type="gene ID" value="Mp7g14090"/>
</dbReference>
<protein>
    <recommendedName>
        <fullName evidence="3">superoxide dismutase</fullName>
        <ecNumber evidence="3">1.15.1.1</ecNumber>
    </recommendedName>
</protein>
<dbReference type="GO" id="GO:0004784">
    <property type="term" value="F:superoxide dismutase activity"/>
    <property type="evidence" value="ECO:0007669"/>
    <property type="project" value="UniProtKB-EC"/>
</dbReference>
<dbReference type="Pfam" id="PF02777">
    <property type="entry name" value="Sod_Fe_C"/>
    <property type="match status" value="1"/>
</dbReference>
<keyword evidence="4" id="KW-0479">Metal-binding</keyword>
<accession>A0A2R6XLK4</accession>
<dbReference type="PROSITE" id="PS00088">
    <property type="entry name" value="SOD_MN"/>
    <property type="match status" value="1"/>
</dbReference>
<dbReference type="GO" id="GO:0042644">
    <property type="term" value="C:chloroplast nucleoid"/>
    <property type="evidence" value="ECO:0000318"/>
    <property type="project" value="GO_Central"/>
</dbReference>
<dbReference type="EMBL" id="KZ772681">
    <property type="protein sequence ID" value="PTQ46990.1"/>
    <property type="molecule type" value="Genomic_DNA"/>
</dbReference>
<evidence type="ECO:0000256" key="1">
    <source>
        <dbReference type="ARBA" id="ARBA00001962"/>
    </source>
</evidence>
<name>A0A2R6XLK4_MARPO</name>
<dbReference type="OrthoDB" id="239262at2759"/>
<dbReference type="PANTHER" id="PTHR42769:SF3">
    <property type="entry name" value="SUPEROXIDE DISMUTASE [FE] 2, CHLOROPLASTIC"/>
    <property type="match status" value="1"/>
</dbReference>
<evidence type="ECO:0000259" key="8">
    <source>
        <dbReference type="Pfam" id="PF00081"/>
    </source>
</evidence>
<feature type="domain" description="Manganese/iron superoxide dismutase C-terminal" evidence="9">
    <location>
        <begin position="168"/>
        <end position="269"/>
    </location>
</feature>
<comment type="cofactor">
    <cofactor evidence="1">
        <name>Fe cation</name>
        <dbReference type="ChEBI" id="CHEBI:24875"/>
    </cofactor>
</comment>
<dbReference type="InterPro" id="IPR036324">
    <property type="entry name" value="Mn/Fe_SOD_N_sf"/>
</dbReference>